<feature type="non-terminal residue" evidence="1">
    <location>
        <position position="1"/>
    </location>
</feature>
<accession>A0ACB9X5V7</accession>
<protein>
    <submittedName>
        <fullName evidence="1">Uncharacterized protein</fullName>
    </submittedName>
</protein>
<comment type="caution">
    <text evidence="1">The sequence shown here is derived from an EMBL/GenBank/DDBJ whole genome shotgun (WGS) entry which is preliminary data.</text>
</comment>
<dbReference type="EMBL" id="CM043792">
    <property type="protein sequence ID" value="KAI4821767.1"/>
    <property type="molecule type" value="Genomic_DNA"/>
</dbReference>
<dbReference type="Proteomes" id="UP001057452">
    <property type="component" value="Chromosome 8"/>
</dbReference>
<keyword evidence="2" id="KW-1185">Reference proteome</keyword>
<reference evidence="1" key="1">
    <citation type="submission" date="2022-05" db="EMBL/GenBank/DDBJ databases">
        <title>Chromosome-level genome of Chaenocephalus aceratus.</title>
        <authorList>
            <person name="Park H."/>
        </authorList>
    </citation>
    <scope>NUCLEOTIDE SEQUENCE</scope>
    <source>
        <strain evidence="1">KU_202001</strain>
    </source>
</reference>
<name>A0ACB9X5V7_CHAAC</name>
<organism evidence="1 2">
    <name type="scientific">Chaenocephalus aceratus</name>
    <name type="common">Blackfin icefish</name>
    <name type="synonym">Chaenichthys aceratus</name>
    <dbReference type="NCBI Taxonomy" id="36190"/>
    <lineage>
        <taxon>Eukaryota</taxon>
        <taxon>Metazoa</taxon>
        <taxon>Chordata</taxon>
        <taxon>Craniata</taxon>
        <taxon>Vertebrata</taxon>
        <taxon>Euteleostomi</taxon>
        <taxon>Actinopterygii</taxon>
        <taxon>Neopterygii</taxon>
        <taxon>Teleostei</taxon>
        <taxon>Neoteleostei</taxon>
        <taxon>Acanthomorphata</taxon>
        <taxon>Eupercaria</taxon>
        <taxon>Perciformes</taxon>
        <taxon>Notothenioidei</taxon>
        <taxon>Channichthyidae</taxon>
        <taxon>Chaenocephalus</taxon>
    </lineage>
</organism>
<sequence>VAGCFRGLSKRRWVTRAPLLHIKTLSQYFPVVVTSGHRWAARTSCKMAPAAFTLKEHELSRGLQASPRGSRRSWTEGVTSSAQNHSPGSETEEEAQTEVSESEEVFGRQGIIQTKTPEENELLPAHWSRGPADWGPSEELPAMPLSESCSRRELATGF</sequence>
<evidence type="ECO:0000313" key="1">
    <source>
        <dbReference type="EMBL" id="KAI4821767.1"/>
    </source>
</evidence>
<gene>
    <name evidence="1" type="ORF">KUCAC02_007350</name>
</gene>
<proteinExistence type="predicted"/>
<feature type="non-terminal residue" evidence="1">
    <location>
        <position position="158"/>
    </location>
</feature>
<evidence type="ECO:0000313" key="2">
    <source>
        <dbReference type="Proteomes" id="UP001057452"/>
    </source>
</evidence>